<sequence length="457" mass="52215">MKTKIVEIKTIKSLAEIFNDYHQEADAVFLDSSLQNEYGKFSIVGLLPYLKAEEVNGKLYLNNLEQKESFTQWLKKYLKKNIEINRTELPLISGGIGYFTYDFGRKTVGVKSRHSSSILNIPDARLIFYSLLLIEDNEKKCIYAAVRNEKGADKLTEILSNISKYSKPVCQFTQKSEISSSRTKTQIQFNFKKSKYIDAIRSIIDYIIEGDIYITNMTQQVIIKSSKHPYNLFQTLRKENPSPFGSYLNYQDFQVVSASPERFLKVRNQKIETRPIKGTRKRGKTQAEDISLRKELECSEKDKSELLMIVDLERNDLNRICKPNTVKVTELYKIEAYATVFHLVSTIQGILRKNTDFVDILNAAFPGGSITGAPKYRAMEVIDELEKSQRGLYTGSIGYVTFDGACDLNIVIRTALHHNGVYHLGVGGGITYESDLTFEYEETLQKAKAFLNAMEEE</sequence>
<dbReference type="Gene3D" id="3.60.120.10">
    <property type="entry name" value="Anthranilate synthase"/>
    <property type="match status" value="1"/>
</dbReference>
<evidence type="ECO:0000256" key="5">
    <source>
        <dbReference type="ARBA" id="ARBA00022679"/>
    </source>
</evidence>
<accession>A0A371AY75</accession>
<dbReference type="Proteomes" id="UP000255036">
    <property type="component" value="Unassembled WGS sequence"/>
</dbReference>
<feature type="domain" description="Chorismate-utilising enzyme C-terminal" evidence="11">
    <location>
        <begin position="193"/>
        <end position="446"/>
    </location>
</feature>
<evidence type="ECO:0000259" key="12">
    <source>
        <dbReference type="Pfam" id="PF04715"/>
    </source>
</evidence>
<dbReference type="EMBL" id="QRCT01000012">
    <property type="protein sequence ID" value="RDU24521.1"/>
    <property type="molecule type" value="Genomic_DNA"/>
</dbReference>
<evidence type="ECO:0000313" key="14">
    <source>
        <dbReference type="Proteomes" id="UP000255036"/>
    </source>
</evidence>
<dbReference type="GO" id="GO:0000162">
    <property type="term" value="P:L-tryptophan biosynthetic process"/>
    <property type="evidence" value="ECO:0007669"/>
    <property type="project" value="TreeGrafter"/>
</dbReference>
<dbReference type="Pfam" id="PF04715">
    <property type="entry name" value="Anth_synt_I_N"/>
    <property type="match status" value="1"/>
</dbReference>
<comment type="subunit">
    <text evidence="2">Heterotetramer consisting of two non-identical subunits: a beta subunit (TrpG) and a large alpha subunit (TrpE).</text>
</comment>
<evidence type="ECO:0000256" key="9">
    <source>
        <dbReference type="ARBA" id="ARBA00025634"/>
    </source>
</evidence>
<dbReference type="InterPro" id="IPR019999">
    <property type="entry name" value="Anth_synth_I-like"/>
</dbReference>
<dbReference type="PRINTS" id="PR00095">
    <property type="entry name" value="ANTSNTHASEI"/>
</dbReference>
<protein>
    <recommendedName>
        <fullName evidence="4">Anthranilate synthase component 1</fullName>
        <ecNumber evidence="3">2.6.1.85</ecNumber>
    </recommendedName>
</protein>
<keyword evidence="6" id="KW-0479">Metal-binding</keyword>
<dbReference type="InterPro" id="IPR005802">
    <property type="entry name" value="ADC_synth_comp_1"/>
</dbReference>
<dbReference type="InterPro" id="IPR006805">
    <property type="entry name" value="Anth_synth_I_N"/>
</dbReference>
<dbReference type="GO" id="GO:0046820">
    <property type="term" value="F:4-amino-4-deoxychorismate synthase activity"/>
    <property type="evidence" value="ECO:0007669"/>
    <property type="project" value="UniProtKB-EC"/>
</dbReference>
<proteinExistence type="predicted"/>
<dbReference type="GO" id="GO:0009396">
    <property type="term" value="P:folic acid-containing compound biosynthetic process"/>
    <property type="evidence" value="ECO:0007669"/>
    <property type="project" value="InterPro"/>
</dbReference>
<keyword evidence="8" id="KW-0456">Lyase</keyword>
<dbReference type="RefSeq" id="WP_115480754.1">
    <property type="nucleotide sequence ID" value="NZ_QRCT01000012.1"/>
</dbReference>
<keyword evidence="13" id="KW-0032">Aminotransferase</keyword>
<evidence type="ECO:0000256" key="4">
    <source>
        <dbReference type="ARBA" id="ARBA00020653"/>
    </source>
</evidence>
<keyword evidence="7" id="KW-0460">Magnesium</keyword>
<dbReference type="OrthoDB" id="9803598at2"/>
<dbReference type="NCBIfam" id="TIGR00553">
    <property type="entry name" value="pabB"/>
    <property type="match status" value="1"/>
</dbReference>
<evidence type="ECO:0000259" key="11">
    <source>
        <dbReference type="Pfam" id="PF00425"/>
    </source>
</evidence>
<evidence type="ECO:0000256" key="2">
    <source>
        <dbReference type="ARBA" id="ARBA00011575"/>
    </source>
</evidence>
<evidence type="ECO:0000256" key="7">
    <source>
        <dbReference type="ARBA" id="ARBA00022842"/>
    </source>
</evidence>
<reference evidence="13 14" key="1">
    <citation type="submission" date="2018-07" db="EMBL/GenBank/DDBJ databases">
        <title>Anaerosacharophilus polymeroproducens gen. nov. sp. nov., an anaerobic bacterium isolated from salt field.</title>
        <authorList>
            <person name="Kim W."/>
            <person name="Yang S.-H."/>
            <person name="Oh J."/>
            <person name="Lee J.-H."/>
            <person name="Kwon K.K."/>
        </authorList>
    </citation>
    <scope>NUCLEOTIDE SEQUENCE [LARGE SCALE GENOMIC DNA]</scope>
    <source>
        <strain evidence="13 14">MCWD5</strain>
    </source>
</reference>
<feature type="domain" description="Anthranilate synthase component I N-terminal" evidence="12">
    <location>
        <begin position="15"/>
        <end position="142"/>
    </location>
</feature>
<keyword evidence="5 13" id="KW-0808">Transferase</keyword>
<dbReference type="InterPro" id="IPR015890">
    <property type="entry name" value="Chorismate_C"/>
</dbReference>
<dbReference type="EC" id="2.6.1.85" evidence="3"/>
<keyword evidence="14" id="KW-1185">Reference proteome</keyword>
<evidence type="ECO:0000313" key="13">
    <source>
        <dbReference type="EMBL" id="RDU24521.1"/>
    </source>
</evidence>
<comment type="caution">
    <text evidence="13">The sequence shown here is derived from an EMBL/GenBank/DDBJ whole genome shotgun (WGS) entry which is preliminary data.</text>
</comment>
<dbReference type="AlphaFoldDB" id="A0A371AY75"/>
<dbReference type="GO" id="GO:0046872">
    <property type="term" value="F:metal ion binding"/>
    <property type="evidence" value="ECO:0007669"/>
    <property type="project" value="UniProtKB-KW"/>
</dbReference>
<dbReference type="GO" id="GO:0004049">
    <property type="term" value="F:anthranilate synthase activity"/>
    <property type="evidence" value="ECO:0007669"/>
    <property type="project" value="UniProtKB-EC"/>
</dbReference>
<evidence type="ECO:0000256" key="3">
    <source>
        <dbReference type="ARBA" id="ARBA00013139"/>
    </source>
</evidence>
<evidence type="ECO:0000256" key="10">
    <source>
        <dbReference type="ARBA" id="ARBA00047683"/>
    </source>
</evidence>
<gene>
    <name evidence="13" type="primary">pabB</name>
    <name evidence="13" type="ORF">DWV06_03405</name>
</gene>
<comment type="cofactor">
    <cofactor evidence="1">
        <name>Mg(2+)</name>
        <dbReference type="ChEBI" id="CHEBI:18420"/>
    </cofactor>
</comment>
<evidence type="ECO:0000256" key="6">
    <source>
        <dbReference type="ARBA" id="ARBA00022723"/>
    </source>
</evidence>
<dbReference type="SUPFAM" id="SSF56322">
    <property type="entry name" value="ADC synthase"/>
    <property type="match status" value="1"/>
</dbReference>
<evidence type="ECO:0000256" key="1">
    <source>
        <dbReference type="ARBA" id="ARBA00001946"/>
    </source>
</evidence>
<organism evidence="13 14">
    <name type="scientific">Anaerosacchariphilus polymeriproducens</name>
    <dbReference type="NCBI Taxonomy" id="1812858"/>
    <lineage>
        <taxon>Bacteria</taxon>
        <taxon>Bacillati</taxon>
        <taxon>Bacillota</taxon>
        <taxon>Clostridia</taxon>
        <taxon>Lachnospirales</taxon>
        <taxon>Lachnospiraceae</taxon>
        <taxon>Anaerosacchariphilus</taxon>
    </lineage>
</organism>
<name>A0A371AY75_9FIRM</name>
<evidence type="ECO:0000256" key="8">
    <source>
        <dbReference type="ARBA" id="ARBA00023239"/>
    </source>
</evidence>
<dbReference type="Pfam" id="PF00425">
    <property type="entry name" value="Chorismate_bind"/>
    <property type="match status" value="1"/>
</dbReference>
<comment type="catalytic activity">
    <reaction evidence="10">
        <text>chorismate + L-glutamine = anthranilate + pyruvate + L-glutamate + H(+)</text>
        <dbReference type="Rhea" id="RHEA:21732"/>
        <dbReference type="ChEBI" id="CHEBI:15361"/>
        <dbReference type="ChEBI" id="CHEBI:15378"/>
        <dbReference type="ChEBI" id="CHEBI:16567"/>
        <dbReference type="ChEBI" id="CHEBI:29748"/>
        <dbReference type="ChEBI" id="CHEBI:29985"/>
        <dbReference type="ChEBI" id="CHEBI:58359"/>
        <dbReference type="EC" id="4.1.3.27"/>
    </reaction>
</comment>
<dbReference type="PANTHER" id="PTHR11236:SF48">
    <property type="entry name" value="ISOCHORISMATE SYNTHASE MENF"/>
    <property type="match status" value="1"/>
</dbReference>
<dbReference type="PANTHER" id="PTHR11236">
    <property type="entry name" value="AMINOBENZOATE/ANTHRANILATE SYNTHASE"/>
    <property type="match status" value="1"/>
</dbReference>
<dbReference type="InterPro" id="IPR005801">
    <property type="entry name" value="ADC_synthase"/>
</dbReference>
<comment type="function">
    <text evidence="9">Part of a heterotetrameric complex that catalyzes the two-step biosynthesis of anthranilate, an intermediate in the biosynthesis of L-tryptophan. In the first step, the glutamine-binding beta subunit (TrpG) of anthranilate synthase (AS) provides the glutamine amidotransferase activity which generates ammonia as a substrate that, along with chorismate, is used in the second step, catalyzed by the large alpha subunit of AS (TrpE) to produce anthranilate. In the absence of TrpG, TrpE can synthesize anthranilate directly from chorismate and high concentrations of ammonia.</text>
</comment>